<dbReference type="OrthoDB" id="9812429at2"/>
<accession>A0A385YQI9</accession>
<reference evidence="3" key="1">
    <citation type="submission" date="2018-09" db="EMBL/GenBank/DDBJ databases">
        <authorList>
            <person name="Zhu H."/>
        </authorList>
    </citation>
    <scope>NUCLEOTIDE SEQUENCE [LARGE SCALE GENOMIC DNA]</scope>
    <source>
        <strain evidence="3">K2R23-3</strain>
    </source>
</reference>
<name>A0A385YQI9_9BACL</name>
<sequence length="158" mass="18145">MYDREKAVAYADRWWNSANPAYPTFAVDCTNYISQCLRAGGGETWGYPDRSKGWWNRGGTWSFSWSVAHSFRWYLGTSKRGLHAVERQAATELELGDVICYDFAGDGRFDHSTIITGFRDGEPLVNAHTASSYHRDWRYKTSPAFEDATTYKFFHIIS</sequence>
<gene>
    <name evidence="2" type="ORF">D3873_02210</name>
</gene>
<evidence type="ECO:0000313" key="2">
    <source>
        <dbReference type="EMBL" id="AYC28741.1"/>
    </source>
</evidence>
<keyword evidence="3" id="KW-1185">Reference proteome</keyword>
<dbReference type="PANTHER" id="PTHR40032:SF1">
    <property type="entry name" value="EXPORTED PROTEIN"/>
    <property type="match status" value="1"/>
</dbReference>
<dbReference type="EMBL" id="CP032418">
    <property type="protein sequence ID" value="AYC28741.1"/>
    <property type="molecule type" value="Genomic_DNA"/>
</dbReference>
<dbReference type="Proteomes" id="UP000265725">
    <property type="component" value="Chromosome"/>
</dbReference>
<proteinExistence type="predicted"/>
<dbReference type="AlphaFoldDB" id="A0A385YQI9"/>
<dbReference type="RefSeq" id="WP_119882486.1">
    <property type="nucleotide sequence ID" value="NZ_CP032418.1"/>
</dbReference>
<dbReference type="KEGG" id="paek:D3873_02210"/>
<organism evidence="2 3">
    <name type="scientific">Paenisporosarcina cavernae</name>
    <dbReference type="NCBI Taxonomy" id="2320858"/>
    <lineage>
        <taxon>Bacteria</taxon>
        <taxon>Bacillati</taxon>
        <taxon>Bacillota</taxon>
        <taxon>Bacilli</taxon>
        <taxon>Bacillales</taxon>
        <taxon>Caryophanaceae</taxon>
        <taxon>Paenisporosarcina</taxon>
    </lineage>
</organism>
<dbReference type="Pfam" id="PF12671">
    <property type="entry name" value="Amidase_6"/>
    <property type="match status" value="1"/>
</dbReference>
<evidence type="ECO:0000259" key="1">
    <source>
        <dbReference type="Pfam" id="PF12671"/>
    </source>
</evidence>
<dbReference type="PANTHER" id="PTHR40032">
    <property type="entry name" value="EXPORTED PROTEIN-RELATED"/>
    <property type="match status" value="1"/>
</dbReference>
<protein>
    <submittedName>
        <fullName evidence="2">Amidase</fullName>
    </submittedName>
</protein>
<feature type="domain" description="Putative amidase" evidence="1">
    <location>
        <begin position="2"/>
        <end position="138"/>
    </location>
</feature>
<dbReference type="InterPro" id="IPR024301">
    <property type="entry name" value="Amidase_6"/>
</dbReference>
<evidence type="ECO:0000313" key="3">
    <source>
        <dbReference type="Proteomes" id="UP000265725"/>
    </source>
</evidence>